<feature type="domain" description="AMP-dependent synthetase/ligase" evidence="3">
    <location>
        <begin position="14"/>
        <end position="116"/>
    </location>
</feature>
<dbReference type="Pfam" id="PF00501">
    <property type="entry name" value="AMP-binding"/>
    <property type="match status" value="1"/>
</dbReference>
<reference evidence="5" key="1">
    <citation type="submission" date="2025-08" db="UniProtKB">
        <authorList>
            <consortium name="RefSeq"/>
        </authorList>
    </citation>
    <scope>IDENTIFICATION</scope>
</reference>
<keyword evidence="5" id="KW-0436">Ligase</keyword>
<dbReference type="PANTHER" id="PTHR24096:SF422">
    <property type="entry name" value="BCDNA.GH02901"/>
    <property type="match status" value="1"/>
</dbReference>
<evidence type="ECO:0000256" key="2">
    <source>
        <dbReference type="ARBA" id="ARBA00023140"/>
    </source>
</evidence>
<dbReference type="PANTHER" id="PTHR24096">
    <property type="entry name" value="LONG-CHAIN-FATTY-ACID--COA LIGASE"/>
    <property type="match status" value="1"/>
</dbReference>
<dbReference type="InterPro" id="IPR020845">
    <property type="entry name" value="AMP-binding_CS"/>
</dbReference>
<evidence type="ECO:0000259" key="3">
    <source>
        <dbReference type="Pfam" id="PF00501"/>
    </source>
</evidence>
<dbReference type="GO" id="GO:0016874">
    <property type="term" value="F:ligase activity"/>
    <property type="evidence" value="ECO:0007669"/>
    <property type="project" value="UniProtKB-KW"/>
</dbReference>
<keyword evidence="2" id="KW-0576">Peroxisome</keyword>
<evidence type="ECO:0000313" key="5">
    <source>
        <dbReference type="RefSeq" id="XP_014668972.1"/>
    </source>
</evidence>
<proteinExistence type="predicted"/>
<organism evidence="4 5">
    <name type="scientific">Priapulus caudatus</name>
    <name type="common">Priapulid worm</name>
    <dbReference type="NCBI Taxonomy" id="37621"/>
    <lineage>
        <taxon>Eukaryota</taxon>
        <taxon>Metazoa</taxon>
        <taxon>Ecdysozoa</taxon>
        <taxon>Scalidophora</taxon>
        <taxon>Priapulida</taxon>
        <taxon>Priapulimorpha</taxon>
        <taxon>Priapulimorphida</taxon>
        <taxon>Priapulidae</taxon>
        <taxon>Priapulus</taxon>
    </lineage>
</organism>
<dbReference type="RefSeq" id="XP_014668972.1">
    <property type="nucleotide sequence ID" value="XM_014813486.1"/>
</dbReference>
<name>A0ABM1E9V1_PRICU</name>
<protein>
    <submittedName>
        <fullName evidence="5">Probable 4-coumarate--CoA ligase 1</fullName>
    </submittedName>
</protein>
<dbReference type="Proteomes" id="UP000695022">
    <property type="component" value="Unplaced"/>
</dbReference>
<evidence type="ECO:0000313" key="4">
    <source>
        <dbReference type="Proteomes" id="UP000695022"/>
    </source>
</evidence>
<dbReference type="Gene3D" id="3.40.50.980">
    <property type="match status" value="2"/>
</dbReference>
<gene>
    <name evidence="5" type="primary">LOC106810201</name>
</gene>
<keyword evidence="4" id="KW-1185">Reference proteome</keyword>
<dbReference type="PROSITE" id="PS00455">
    <property type="entry name" value="AMP_BINDING"/>
    <property type="match status" value="1"/>
</dbReference>
<evidence type="ECO:0000256" key="1">
    <source>
        <dbReference type="ARBA" id="ARBA00004275"/>
    </source>
</evidence>
<dbReference type="SUPFAM" id="SSF56801">
    <property type="entry name" value="Acetyl-CoA synthetase-like"/>
    <property type="match status" value="1"/>
</dbReference>
<dbReference type="GeneID" id="106810201"/>
<accession>A0ABM1E9V1</accession>
<sequence length="119" mass="13114">MEDDGSCFCAPVRSNCREHTAVLLYSSGTTGLPKGVMLTTFNLIAAMEVMNATTDALTRQMREPPSQTELGLLPFYHASGFTATLLNSMTMGSTLVILSRFQPEVFLETIQNYKINRIS</sequence>
<comment type="subcellular location">
    <subcellularLocation>
        <location evidence="1">Peroxisome</location>
    </subcellularLocation>
</comment>
<dbReference type="InterPro" id="IPR000873">
    <property type="entry name" value="AMP-dep_synth/lig_dom"/>
</dbReference>